<proteinExistence type="predicted"/>
<keyword evidence="2" id="KW-1185">Reference proteome</keyword>
<evidence type="ECO:0000313" key="1">
    <source>
        <dbReference type="EMBL" id="GIN97165.1"/>
    </source>
</evidence>
<dbReference type="Proteomes" id="UP000680670">
    <property type="component" value="Unassembled WGS sequence"/>
</dbReference>
<reference evidence="1 2" key="1">
    <citation type="submission" date="2021-03" db="EMBL/GenBank/DDBJ databases">
        <title>Antimicrobial resistance genes in bacteria isolated from Japanese honey, and their potential for conferring macrolide and lincosamide resistance in the American foulbrood pathogen Paenibacillus larvae.</title>
        <authorList>
            <person name="Okamoto M."/>
            <person name="Kumagai M."/>
            <person name="Kanamori H."/>
            <person name="Takamatsu D."/>
        </authorList>
    </citation>
    <scope>NUCLEOTIDE SEQUENCE [LARGE SCALE GENOMIC DNA]</scope>
    <source>
        <strain evidence="1 2">J6TS1</strain>
    </source>
</reference>
<sequence>MNANKEDLDALTNDVIGDSEDKSRIELTDCEISKEREVFQKHCNFTTRNSINTTQACIDDGEKSAMHNLIKNLKKGPMQDPF</sequence>
<gene>
    <name evidence="1" type="ORF">J6TS1_30350</name>
</gene>
<accession>A0ABQ4KYP5</accession>
<protein>
    <submittedName>
        <fullName evidence="1">Uncharacterized protein</fullName>
    </submittedName>
</protein>
<evidence type="ECO:0000313" key="2">
    <source>
        <dbReference type="Proteomes" id="UP000680670"/>
    </source>
</evidence>
<name>A0ABQ4KYP5_SIMTE</name>
<comment type="caution">
    <text evidence="1">The sequence shown here is derived from an EMBL/GenBank/DDBJ whole genome shotgun (WGS) entry which is preliminary data.</text>
</comment>
<organism evidence="1 2">
    <name type="scientific">Siminovitchia terrae</name>
    <name type="common">Bacillus terrae</name>
    <dbReference type="NCBI Taxonomy" id="1914933"/>
    <lineage>
        <taxon>Bacteria</taxon>
        <taxon>Bacillati</taxon>
        <taxon>Bacillota</taxon>
        <taxon>Bacilli</taxon>
        <taxon>Bacillales</taxon>
        <taxon>Bacillaceae</taxon>
        <taxon>Siminovitchia</taxon>
    </lineage>
</organism>
<dbReference type="EMBL" id="BORJ01000008">
    <property type="protein sequence ID" value="GIN97165.1"/>
    <property type="molecule type" value="Genomic_DNA"/>
</dbReference>